<dbReference type="GO" id="GO:0009723">
    <property type="term" value="P:response to ethylene"/>
    <property type="evidence" value="ECO:0007669"/>
    <property type="project" value="TreeGrafter"/>
</dbReference>
<gene>
    <name evidence="10" type="ORF">FPE_LOCUS30106</name>
</gene>
<dbReference type="Gene3D" id="1.10.10.60">
    <property type="entry name" value="Homeodomain-like"/>
    <property type="match status" value="1"/>
</dbReference>
<keyword evidence="4" id="KW-0804">Transcription</keyword>
<dbReference type="InterPro" id="IPR001005">
    <property type="entry name" value="SANT/Myb"/>
</dbReference>
<dbReference type="SMART" id="SM00717">
    <property type="entry name" value="SANT"/>
    <property type="match status" value="1"/>
</dbReference>
<evidence type="ECO:0000256" key="6">
    <source>
        <dbReference type="SAM" id="MobiDB-lite"/>
    </source>
</evidence>
<feature type="domain" description="SANT" evidence="8">
    <location>
        <begin position="108"/>
        <end position="156"/>
    </location>
</feature>
<proteinExistence type="predicted"/>
<keyword evidence="11" id="KW-1185">Reference proteome</keyword>
<dbReference type="NCBIfam" id="TIGR01557">
    <property type="entry name" value="myb_SHAQKYF"/>
    <property type="match status" value="1"/>
</dbReference>
<dbReference type="CDD" id="cd00167">
    <property type="entry name" value="SANT"/>
    <property type="match status" value="1"/>
</dbReference>
<dbReference type="InterPro" id="IPR017930">
    <property type="entry name" value="Myb_dom"/>
</dbReference>
<dbReference type="GO" id="GO:0009739">
    <property type="term" value="P:response to gibberellin"/>
    <property type="evidence" value="ECO:0007669"/>
    <property type="project" value="TreeGrafter"/>
</dbReference>
<dbReference type="AlphaFoldDB" id="A0AAD2AA71"/>
<keyword evidence="2" id="KW-0805">Transcription regulation</keyword>
<dbReference type="GO" id="GO:0006355">
    <property type="term" value="P:regulation of DNA-templated transcription"/>
    <property type="evidence" value="ECO:0007669"/>
    <property type="project" value="UniProtKB-ARBA"/>
</dbReference>
<evidence type="ECO:0000313" key="11">
    <source>
        <dbReference type="Proteomes" id="UP000834106"/>
    </source>
</evidence>
<dbReference type="GO" id="GO:0005634">
    <property type="term" value="C:nucleus"/>
    <property type="evidence" value="ECO:0007669"/>
    <property type="project" value="UniProtKB-SubCell"/>
</dbReference>
<protein>
    <submittedName>
        <fullName evidence="10">Uncharacterized protein</fullName>
    </submittedName>
</protein>
<dbReference type="InterPro" id="IPR009057">
    <property type="entry name" value="Homeodomain-like_sf"/>
</dbReference>
<sequence>MGRKCSQCGHIGHNSRTCTISRGSVNVGLRLFGVQLEVSSPSSIPIKKCFSLDCLSSSSLPAATSSSSQSCSLSSRVSINENSDKTFIGSLSDGHLTQVQERKKGIPWTEEEHRTFLIGLEKQGKGDWRGISRNFVTTRTPTQVASHAQKYFLRQTSLCKKKKRSSLFDMVSNATSKTDSNQEIGQDNAIRPQIDLNSFGQDEWDNQECENSRIVTKLNSSSSLCAYGSLNSSSNVTAPDLELSLSAPKPVGANETSPTSLRMGPITVI</sequence>
<evidence type="ECO:0000259" key="8">
    <source>
        <dbReference type="PROSITE" id="PS51293"/>
    </source>
</evidence>
<accession>A0AAD2AA71</accession>
<evidence type="ECO:0000256" key="2">
    <source>
        <dbReference type="ARBA" id="ARBA00023015"/>
    </source>
</evidence>
<dbReference type="PANTHER" id="PTHR44191">
    <property type="entry name" value="TRANSCRIPTION FACTOR KUA1"/>
    <property type="match status" value="1"/>
</dbReference>
<evidence type="ECO:0000256" key="4">
    <source>
        <dbReference type="ARBA" id="ARBA00023163"/>
    </source>
</evidence>
<feature type="domain" description="HTH myb-type" evidence="9">
    <location>
        <begin position="100"/>
        <end position="156"/>
    </location>
</feature>
<dbReference type="InterPro" id="IPR052245">
    <property type="entry name" value="Plant_Stress_Dev_TF"/>
</dbReference>
<evidence type="ECO:0000256" key="5">
    <source>
        <dbReference type="ARBA" id="ARBA00023242"/>
    </source>
</evidence>
<evidence type="ECO:0000313" key="10">
    <source>
        <dbReference type="EMBL" id="CAI9782676.1"/>
    </source>
</evidence>
<evidence type="ECO:0000256" key="3">
    <source>
        <dbReference type="ARBA" id="ARBA00023125"/>
    </source>
</evidence>
<evidence type="ECO:0000256" key="1">
    <source>
        <dbReference type="ARBA" id="ARBA00004123"/>
    </source>
</evidence>
<dbReference type="EMBL" id="OU503054">
    <property type="protein sequence ID" value="CAI9782676.1"/>
    <property type="molecule type" value="Genomic_DNA"/>
</dbReference>
<organism evidence="10 11">
    <name type="scientific">Fraxinus pennsylvanica</name>
    <dbReference type="NCBI Taxonomy" id="56036"/>
    <lineage>
        <taxon>Eukaryota</taxon>
        <taxon>Viridiplantae</taxon>
        <taxon>Streptophyta</taxon>
        <taxon>Embryophyta</taxon>
        <taxon>Tracheophyta</taxon>
        <taxon>Spermatophyta</taxon>
        <taxon>Magnoliopsida</taxon>
        <taxon>eudicotyledons</taxon>
        <taxon>Gunneridae</taxon>
        <taxon>Pentapetalae</taxon>
        <taxon>asterids</taxon>
        <taxon>lamiids</taxon>
        <taxon>Lamiales</taxon>
        <taxon>Oleaceae</taxon>
        <taxon>Oleeae</taxon>
        <taxon>Fraxinus</taxon>
    </lineage>
</organism>
<dbReference type="Pfam" id="PF00249">
    <property type="entry name" value="Myb_DNA-binding"/>
    <property type="match status" value="1"/>
</dbReference>
<feature type="region of interest" description="Disordered" evidence="6">
    <location>
        <begin position="249"/>
        <end position="269"/>
    </location>
</feature>
<dbReference type="PROSITE" id="PS50090">
    <property type="entry name" value="MYB_LIKE"/>
    <property type="match status" value="1"/>
</dbReference>
<dbReference type="GO" id="GO:0003677">
    <property type="term" value="F:DNA binding"/>
    <property type="evidence" value="ECO:0007669"/>
    <property type="project" value="UniProtKB-KW"/>
</dbReference>
<name>A0AAD2AA71_9LAMI</name>
<dbReference type="InterPro" id="IPR017884">
    <property type="entry name" value="SANT_dom"/>
</dbReference>
<dbReference type="PROSITE" id="PS51293">
    <property type="entry name" value="SANT"/>
    <property type="match status" value="1"/>
</dbReference>
<dbReference type="PROSITE" id="PS51294">
    <property type="entry name" value="HTH_MYB"/>
    <property type="match status" value="1"/>
</dbReference>
<evidence type="ECO:0000259" key="7">
    <source>
        <dbReference type="PROSITE" id="PS50090"/>
    </source>
</evidence>
<dbReference type="SUPFAM" id="SSF46689">
    <property type="entry name" value="Homeodomain-like"/>
    <property type="match status" value="1"/>
</dbReference>
<dbReference type="Proteomes" id="UP000834106">
    <property type="component" value="Chromosome 19"/>
</dbReference>
<keyword evidence="5" id="KW-0539">Nucleus</keyword>
<keyword evidence="3" id="KW-0238">DNA-binding</keyword>
<dbReference type="InterPro" id="IPR006447">
    <property type="entry name" value="Myb_dom_plants"/>
</dbReference>
<feature type="domain" description="Myb-like" evidence="7">
    <location>
        <begin position="100"/>
        <end position="152"/>
    </location>
</feature>
<dbReference type="PANTHER" id="PTHR44191:SF62">
    <property type="entry name" value="OS04G0341900 PROTEIN"/>
    <property type="match status" value="1"/>
</dbReference>
<reference evidence="10" key="1">
    <citation type="submission" date="2023-05" db="EMBL/GenBank/DDBJ databases">
        <authorList>
            <person name="Huff M."/>
        </authorList>
    </citation>
    <scope>NUCLEOTIDE SEQUENCE</scope>
</reference>
<comment type="subcellular location">
    <subcellularLocation>
        <location evidence="1">Nucleus</location>
    </subcellularLocation>
</comment>
<dbReference type="FunFam" id="1.10.10.60:FF:000009">
    <property type="entry name" value="transcription factor MYB1R1"/>
    <property type="match status" value="1"/>
</dbReference>
<evidence type="ECO:0000259" key="9">
    <source>
        <dbReference type="PROSITE" id="PS51294"/>
    </source>
</evidence>